<reference evidence="1 2" key="1">
    <citation type="journal article" date="2015" name="Int J Genomics">
        <title>Comparative Genomics Revealed Genetic Diversity and Species/Strain-Level Differences in Carbohydrate Metabolism of Three Probiotic Bifidobacterial Species.</title>
        <authorList>
            <person name="Odamaki T."/>
            <person name="Horigome A."/>
            <person name="Sugahara H."/>
            <person name="Hashikura N."/>
            <person name="Minami J."/>
            <person name="Xiao J.Z."/>
            <person name="Abe F."/>
        </authorList>
    </citation>
    <scope>NUCLEOTIDE SEQUENCE [LARGE SCALE GENOMIC DNA]</scope>
    <source>
        <strain evidence="1 2">MCC 1128</strain>
    </source>
</reference>
<sequence length="143" mass="16128">MASIDSIDWLKWLRVNALDQPDLLLDRFPNAWLLNECNIAADMVQAECQNAAPRYQNGLLKERTLGYVVSQMVLRIVRYRQFKTESNGSYGYTNFDAQDNPPGKDGSMNLYVSKREKALLEGHSDSMGPIGTVHPGLDRAYGM</sequence>
<dbReference type="RefSeq" id="WP_025221580.1">
    <property type="nucleotide sequence ID" value="NZ_AVQD01000003.1"/>
</dbReference>
<dbReference type="EMBL" id="AVQD01000003">
    <property type="protein sequence ID" value="KOA42940.1"/>
    <property type="molecule type" value="Genomic_DNA"/>
</dbReference>
<dbReference type="PATRIC" id="fig|1365965.3.peg.377"/>
<name>A0A0L7B612_BIFBR</name>
<evidence type="ECO:0000313" key="1">
    <source>
        <dbReference type="EMBL" id="KOA42940.1"/>
    </source>
</evidence>
<gene>
    <name evidence="1" type="ORF">BBM1128_01870</name>
</gene>
<comment type="caution">
    <text evidence="1">The sequence shown here is derived from an EMBL/GenBank/DDBJ whole genome shotgun (WGS) entry which is preliminary data.</text>
</comment>
<protein>
    <submittedName>
        <fullName evidence="1">Uncharacterized protein</fullName>
    </submittedName>
</protein>
<accession>A0A0L7B612</accession>
<evidence type="ECO:0000313" key="2">
    <source>
        <dbReference type="Proteomes" id="UP000037193"/>
    </source>
</evidence>
<dbReference type="AlphaFoldDB" id="A0A0L7B612"/>
<proteinExistence type="predicted"/>
<organism evidence="1 2">
    <name type="scientific">Bifidobacterium breve MCC 1128</name>
    <dbReference type="NCBI Taxonomy" id="1365965"/>
    <lineage>
        <taxon>Bacteria</taxon>
        <taxon>Bacillati</taxon>
        <taxon>Actinomycetota</taxon>
        <taxon>Actinomycetes</taxon>
        <taxon>Bifidobacteriales</taxon>
        <taxon>Bifidobacteriaceae</taxon>
        <taxon>Bifidobacterium</taxon>
    </lineage>
</organism>
<dbReference type="Proteomes" id="UP000037193">
    <property type="component" value="Unassembled WGS sequence"/>
</dbReference>